<dbReference type="PANTHER" id="PTHR30055:SF234">
    <property type="entry name" value="HTH-TYPE TRANSCRIPTIONAL REGULATOR BETI"/>
    <property type="match status" value="1"/>
</dbReference>
<dbReference type="Proteomes" id="UP000800981">
    <property type="component" value="Unassembled WGS sequence"/>
</dbReference>
<evidence type="ECO:0000256" key="2">
    <source>
        <dbReference type="ARBA" id="ARBA00023125"/>
    </source>
</evidence>
<proteinExistence type="predicted"/>
<feature type="non-terminal residue" evidence="5">
    <location>
        <position position="1"/>
    </location>
</feature>
<dbReference type="SUPFAM" id="SSF46689">
    <property type="entry name" value="Homeodomain-like"/>
    <property type="match status" value="1"/>
</dbReference>
<dbReference type="Gene3D" id="1.10.357.10">
    <property type="entry name" value="Tetracycline Repressor, domain 2"/>
    <property type="match status" value="1"/>
</dbReference>
<dbReference type="EMBL" id="JAANNP010000234">
    <property type="protein sequence ID" value="NHC16601.1"/>
    <property type="molecule type" value="Genomic_DNA"/>
</dbReference>
<keyword evidence="1" id="KW-0805">Transcription regulation</keyword>
<protein>
    <submittedName>
        <fullName evidence="5">TetR family transcriptional regulator</fullName>
    </submittedName>
</protein>
<accession>A0ABX0H005</accession>
<reference evidence="5 6" key="1">
    <citation type="submission" date="2020-03" db="EMBL/GenBank/DDBJ databases">
        <title>Two novel Motilibacter sp.</title>
        <authorList>
            <person name="Liu S."/>
        </authorList>
    </citation>
    <scope>NUCLEOTIDE SEQUENCE [LARGE SCALE GENOMIC DNA]</scope>
    <source>
        <strain evidence="5 6">E257</strain>
    </source>
</reference>
<dbReference type="InterPro" id="IPR050109">
    <property type="entry name" value="HTH-type_TetR-like_transc_reg"/>
</dbReference>
<evidence type="ECO:0000259" key="4">
    <source>
        <dbReference type="Pfam" id="PF13977"/>
    </source>
</evidence>
<dbReference type="RefSeq" id="WP_166285007.1">
    <property type="nucleotide sequence ID" value="NZ_JAANNP010000234.1"/>
</dbReference>
<feature type="domain" description="BetI-type transcriptional repressor C-terminal" evidence="4">
    <location>
        <begin position="93"/>
        <end position="154"/>
    </location>
</feature>
<gene>
    <name evidence="5" type="ORF">G9H71_22730</name>
</gene>
<sequence length="169" mass="18071">RGTSLAAIAARVGGITAQGVLHHFGTKEALLLEVLRARQREFATVREGQTPDGFAAHLRTVVEMMKAKPGIPQSMMVLSADSVTDGHPAHDFFVERYAGLRSLFSTELARELGDPLPGGLSAESAATLLIAMLDGLRLQWLLDPERVDIAARMDDFLAVLAPGLADGRG</sequence>
<evidence type="ECO:0000313" key="5">
    <source>
        <dbReference type="EMBL" id="NHC16601.1"/>
    </source>
</evidence>
<dbReference type="InterPro" id="IPR039538">
    <property type="entry name" value="BetI_C"/>
</dbReference>
<organism evidence="5 6">
    <name type="scientific">Motilibacter deserti</name>
    <dbReference type="NCBI Taxonomy" id="2714956"/>
    <lineage>
        <taxon>Bacteria</taxon>
        <taxon>Bacillati</taxon>
        <taxon>Actinomycetota</taxon>
        <taxon>Actinomycetes</taxon>
        <taxon>Motilibacterales</taxon>
        <taxon>Motilibacteraceae</taxon>
        <taxon>Motilibacter</taxon>
    </lineage>
</organism>
<evidence type="ECO:0000256" key="1">
    <source>
        <dbReference type="ARBA" id="ARBA00023015"/>
    </source>
</evidence>
<dbReference type="InterPro" id="IPR009057">
    <property type="entry name" value="Homeodomain-like_sf"/>
</dbReference>
<keyword evidence="6" id="KW-1185">Reference proteome</keyword>
<dbReference type="InterPro" id="IPR036271">
    <property type="entry name" value="Tet_transcr_reg_TetR-rel_C_sf"/>
</dbReference>
<dbReference type="PANTHER" id="PTHR30055">
    <property type="entry name" value="HTH-TYPE TRANSCRIPTIONAL REGULATOR RUTR"/>
    <property type="match status" value="1"/>
</dbReference>
<comment type="caution">
    <text evidence="5">The sequence shown here is derived from an EMBL/GenBank/DDBJ whole genome shotgun (WGS) entry which is preliminary data.</text>
</comment>
<name>A0ABX0H005_9ACTN</name>
<dbReference type="Pfam" id="PF13977">
    <property type="entry name" value="TetR_C_6"/>
    <property type="match status" value="1"/>
</dbReference>
<evidence type="ECO:0000313" key="6">
    <source>
        <dbReference type="Proteomes" id="UP000800981"/>
    </source>
</evidence>
<dbReference type="SUPFAM" id="SSF48498">
    <property type="entry name" value="Tetracyclin repressor-like, C-terminal domain"/>
    <property type="match status" value="1"/>
</dbReference>
<keyword evidence="3" id="KW-0804">Transcription</keyword>
<evidence type="ECO:0000256" key="3">
    <source>
        <dbReference type="ARBA" id="ARBA00023163"/>
    </source>
</evidence>
<keyword evidence="2" id="KW-0238">DNA-binding</keyword>